<keyword evidence="4" id="KW-1185">Reference proteome</keyword>
<gene>
    <name evidence="3" type="ORF">SJAG_00481</name>
</gene>
<dbReference type="EMBL" id="KE651166">
    <property type="protein sequence ID" value="EEB05466.1"/>
    <property type="molecule type" value="Genomic_DNA"/>
</dbReference>
<dbReference type="JaponicusDB" id="SJAG_00481"/>
<dbReference type="VEuPathDB" id="FungiDB:SJAG_00481"/>
<dbReference type="Proteomes" id="UP000001744">
    <property type="component" value="Unassembled WGS sequence"/>
</dbReference>
<proteinExistence type="predicted"/>
<dbReference type="AlphaFoldDB" id="B6JVR5"/>
<dbReference type="HOGENOM" id="CLU_429035_0_0_1"/>
<organism evidence="3 4">
    <name type="scientific">Schizosaccharomyces japonicus (strain yFS275 / FY16936)</name>
    <name type="common">Fission yeast</name>
    <dbReference type="NCBI Taxonomy" id="402676"/>
    <lineage>
        <taxon>Eukaryota</taxon>
        <taxon>Fungi</taxon>
        <taxon>Dikarya</taxon>
        <taxon>Ascomycota</taxon>
        <taxon>Taphrinomycotina</taxon>
        <taxon>Schizosaccharomycetes</taxon>
        <taxon>Schizosaccharomycetales</taxon>
        <taxon>Schizosaccharomycetaceae</taxon>
        <taxon>Schizosaccharomyces</taxon>
    </lineage>
</organism>
<dbReference type="OMA" id="MEFRYVI"/>
<feature type="region of interest" description="Disordered" evidence="1">
    <location>
        <begin position="604"/>
        <end position="638"/>
    </location>
</feature>
<keyword evidence="2" id="KW-0732">Signal</keyword>
<protein>
    <submittedName>
        <fullName evidence="3">Uncharacterized protein</fullName>
    </submittedName>
</protein>
<evidence type="ECO:0000256" key="1">
    <source>
        <dbReference type="SAM" id="MobiDB-lite"/>
    </source>
</evidence>
<reference evidence="3 4" key="1">
    <citation type="journal article" date="2011" name="Science">
        <title>Comparative functional genomics of the fission yeasts.</title>
        <authorList>
            <person name="Rhind N."/>
            <person name="Chen Z."/>
            <person name="Yassour M."/>
            <person name="Thompson D.A."/>
            <person name="Haas B.J."/>
            <person name="Habib N."/>
            <person name="Wapinski I."/>
            <person name="Roy S."/>
            <person name="Lin M.F."/>
            <person name="Heiman D.I."/>
            <person name="Young S.K."/>
            <person name="Furuya K."/>
            <person name="Guo Y."/>
            <person name="Pidoux A."/>
            <person name="Chen H.M."/>
            <person name="Robbertse B."/>
            <person name="Goldberg J.M."/>
            <person name="Aoki K."/>
            <person name="Bayne E.H."/>
            <person name="Berlin A.M."/>
            <person name="Desjardins C.A."/>
            <person name="Dobbs E."/>
            <person name="Dukaj L."/>
            <person name="Fan L."/>
            <person name="FitzGerald M.G."/>
            <person name="French C."/>
            <person name="Gujja S."/>
            <person name="Hansen K."/>
            <person name="Keifenheim D."/>
            <person name="Levin J.Z."/>
            <person name="Mosher R.A."/>
            <person name="Mueller C.A."/>
            <person name="Pfiffner J."/>
            <person name="Priest M."/>
            <person name="Russ C."/>
            <person name="Smialowska A."/>
            <person name="Swoboda P."/>
            <person name="Sykes S.M."/>
            <person name="Vaughn M."/>
            <person name="Vengrova S."/>
            <person name="Yoder R."/>
            <person name="Zeng Q."/>
            <person name="Allshire R."/>
            <person name="Baulcombe D."/>
            <person name="Birren B.W."/>
            <person name="Brown W."/>
            <person name="Ekwall K."/>
            <person name="Kellis M."/>
            <person name="Leatherwood J."/>
            <person name="Levin H."/>
            <person name="Margalit H."/>
            <person name="Martienssen R."/>
            <person name="Nieduszynski C.A."/>
            <person name="Spatafora J.W."/>
            <person name="Friedman N."/>
            <person name="Dalgaard J.Z."/>
            <person name="Baumann P."/>
            <person name="Niki H."/>
            <person name="Regev A."/>
            <person name="Nusbaum C."/>
        </authorList>
    </citation>
    <scope>NUCLEOTIDE SEQUENCE [LARGE SCALE GENOMIC DNA]</scope>
    <source>
        <strain evidence="4">yFS275 / FY16936</strain>
    </source>
</reference>
<dbReference type="RefSeq" id="XP_002171759.1">
    <property type="nucleotide sequence ID" value="XM_002171723.2"/>
</dbReference>
<evidence type="ECO:0000256" key="2">
    <source>
        <dbReference type="SAM" id="SignalP"/>
    </source>
</evidence>
<feature type="compositionally biased region" description="Low complexity" evidence="1">
    <location>
        <begin position="619"/>
        <end position="632"/>
    </location>
</feature>
<feature type="chain" id="PRO_5002847234" evidence="2">
    <location>
        <begin position="37"/>
        <end position="638"/>
    </location>
</feature>
<evidence type="ECO:0000313" key="4">
    <source>
        <dbReference type="Proteomes" id="UP000001744"/>
    </source>
</evidence>
<accession>B6JVR5</accession>
<name>B6JVR5_SCHJY</name>
<sequence length="638" mass="71707">MRVSFGKFGKKQSLSGFVYRVLFVLVFVCALTCAEAKKQNEDSFAVRFYRERLDPLGSSVCSLAARATNYVGESKDRLVHHASEFYVGHAKPVVSSAKARVRDFHETRTLPLWHKCKESAVRNYKVYFSEEKRFQKSVVHMYNTVCQFCQNYLFPQLLKATHAVESVTLRILDVLAEVWRVYILPKYLAIMPAVSSAVQKITHCVSHYVKEHGVKLFANPSRIFRKVFSFRLVPHIQNCWSTYVSPQLERIYFSIVSRQGPVSLSMTGTTTAFATALSSSVAASGTALAGGSGKENPLLSSPVPLSVKSINSMSYSETVSTVIYSTTTSSPAASRVNELIGDLTVNFVSLETDLQQTLSVLLTGIQTKFENLHKHYFSAFDRSKEAANKLIQHCHTLESGDDNEIDVEVVLESLNALVNNQIMEIHNQSASFRKDLTRCFAELEGTIDALVNKTSIKVEQMWKDSFVNAVFDSETQQHTVRALLNHTLERLSSIKTTLLNDQVAKLKKEQRNYDSRFTVVVADTIRELFKERTNTRSSILAKHKPKHTHDVEVLSAPEEISDESLKKDNSVQPDVQPELMNVNNEDEKVTSEDAELDDTYHLYQRNTQTASEESDVVNTSSSHTPSTTTLSTMKHNGL</sequence>
<feature type="signal peptide" evidence="2">
    <location>
        <begin position="1"/>
        <end position="36"/>
    </location>
</feature>
<evidence type="ECO:0000313" key="3">
    <source>
        <dbReference type="EMBL" id="EEB05466.1"/>
    </source>
</evidence>
<dbReference type="GeneID" id="7047978"/>